<dbReference type="SUPFAM" id="SSF54637">
    <property type="entry name" value="Thioesterase/thiol ester dehydrase-isomerase"/>
    <property type="match status" value="1"/>
</dbReference>
<dbReference type="Gene3D" id="3.10.129.10">
    <property type="entry name" value="Hotdog Thioesterase"/>
    <property type="match status" value="1"/>
</dbReference>
<comment type="caution">
    <text evidence="3">The sequence shown here is derived from an EMBL/GenBank/DDBJ whole genome shotgun (WGS) entry which is preliminary data.</text>
</comment>
<evidence type="ECO:0000256" key="1">
    <source>
        <dbReference type="ARBA" id="ARBA00038476"/>
    </source>
</evidence>
<dbReference type="InterPro" id="IPR029069">
    <property type="entry name" value="HotDog_dom_sf"/>
</dbReference>
<dbReference type="EMBL" id="SPRC01000051">
    <property type="protein sequence ID" value="TIB76134.1"/>
    <property type="molecule type" value="Genomic_DNA"/>
</dbReference>
<dbReference type="Pfam" id="PF13279">
    <property type="entry name" value="4HBT_2"/>
    <property type="match status" value="1"/>
</dbReference>
<organism evidence="3 4">
    <name type="scientific">Wallemia mellicola</name>
    <dbReference type="NCBI Taxonomy" id="1708541"/>
    <lineage>
        <taxon>Eukaryota</taxon>
        <taxon>Fungi</taxon>
        <taxon>Dikarya</taxon>
        <taxon>Basidiomycota</taxon>
        <taxon>Wallemiomycotina</taxon>
        <taxon>Wallemiomycetes</taxon>
        <taxon>Wallemiales</taxon>
        <taxon>Wallemiaceae</taxon>
        <taxon>Wallemia</taxon>
    </lineage>
</organism>
<dbReference type="PANTHER" id="PTHR12475">
    <property type="match status" value="1"/>
</dbReference>
<sequence>MADLVNIVKEYTPVLLSISKYCVVALIALNMNSFPLVWHFRTFGCVYWHKWFGNHERSVGIDPFKTVSTRKYIATIDDCDAFGFHLSNSSYAKNLDSARLDAWVELNYRLFKEAQVWTPLGASSYYFVKEIPFGKRYEIRTSIGAFEQDKWFYYVSKFVSKKSEKSKGSLSTPANLATAGSHATAPDTVSGTATPIAKGESPNSLIAQAYNELEPDEELNCIAITQYCFKSGRLTVPPPIALGLAGLGKNGEKNHEIFKSLVKERKLKAYLRGGYKKDNPDFADVELNINDLEITNSTRFEPYRAFTNALTSFKTH</sequence>
<accession>A0A4T0M0Y8</accession>
<evidence type="ECO:0000256" key="2">
    <source>
        <dbReference type="SAM" id="MobiDB-lite"/>
    </source>
</evidence>
<dbReference type="AlphaFoldDB" id="A0A4T0M0Y8"/>
<evidence type="ECO:0000313" key="4">
    <source>
        <dbReference type="Proteomes" id="UP000310685"/>
    </source>
</evidence>
<dbReference type="InterPro" id="IPR051490">
    <property type="entry name" value="THEM6_lcsJ_thioesterase"/>
</dbReference>
<evidence type="ECO:0000313" key="3">
    <source>
        <dbReference type="EMBL" id="TIB76134.1"/>
    </source>
</evidence>
<feature type="region of interest" description="Disordered" evidence="2">
    <location>
        <begin position="165"/>
        <end position="194"/>
    </location>
</feature>
<name>A0A4T0M0Y8_9BASI</name>
<dbReference type="PANTHER" id="PTHR12475:SF4">
    <property type="entry name" value="PROTEIN THEM6"/>
    <property type="match status" value="1"/>
</dbReference>
<dbReference type="Proteomes" id="UP000310685">
    <property type="component" value="Unassembled WGS sequence"/>
</dbReference>
<comment type="similarity">
    <text evidence="1">Belongs to the lcsJ thioesterase family.</text>
</comment>
<proteinExistence type="inferred from homology"/>
<gene>
    <name evidence="3" type="ORF">E3Q22_03686</name>
</gene>
<reference evidence="3 4" key="1">
    <citation type="submission" date="2019-03" db="EMBL/GenBank/DDBJ databases">
        <title>Sequencing 25 genomes of Wallemia mellicola.</title>
        <authorList>
            <person name="Gostincar C."/>
        </authorList>
    </citation>
    <scope>NUCLEOTIDE SEQUENCE [LARGE SCALE GENOMIC DNA]</scope>
    <source>
        <strain evidence="3 4">EXF-6152</strain>
    </source>
</reference>
<protein>
    <submittedName>
        <fullName evidence="3">Uncharacterized protein</fullName>
    </submittedName>
</protein>